<reference evidence="2 3" key="1">
    <citation type="journal article" date="2024" name="Nat. Commun.">
        <title>Phylogenomics reveals the evolutionary origins of lichenization in chlorophyte algae.</title>
        <authorList>
            <person name="Puginier C."/>
            <person name="Libourel C."/>
            <person name="Otte J."/>
            <person name="Skaloud P."/>
            <person name="Haon M."/>
            <person name="Grisel S."/>
            <person name="Petersen M."/>
            <person name="Berrin J.G."/>
            <person name="Delaux P.M."/>
            <person name="Dal Grande F."/>
            <person name="Keller J."/>
        </authorList>
    </citation>
    <scope>NUCLEOTIDE SEQUENCE [LARGE SCALE GENOMIC DNA]</scope>
    <source>
        <strain evidence="2 3">SAG 2523</strain>
    </source>
</reference>
<accession>A0AAW1RHU1</accession>
<evidence type="ECO:0000313" key="3">
    <source>
        <dbReference type="Proteomes" id="UP001485043"/>
    </source>
</evidence>
<proteinExistence type="predicted"/>
<comment type="caution">
    <text evidence="2">The sequence shown here is derived from an EMBL/GenBank/DDBJ whole genome shotgun (WGS) entry which is preliminary data.</text>
</comment>
<feature type="region of interest" description="Disordered" evidence="1">
    <location>
        <begin position="194"/>
        <end position="240"/>
    </location>
</feature>
<sequence length="302" mass="32940">MLARPPLIRRARNKKEKASASDPGPGIYKRFDSSGKLRQPHPCEVSLPSVRFDQDGKERKQNFKLCNTETAGGKCFSESAAGPIGMLGEFVHSQLNIKGIVEYRAKSKCLQRLNDWLKLGRPEDLRACPEPIQAAIVDWVRCLPSLMCGRNVAKDFWSRAAVDSLLADFPRPLKPLPPRIQALVDQAARQLVCTDQAQESSDDSEVSHMHIQQHDLQEGPEQASNTATTMPAASKPSVSNCSSVDIGGSFADQATSSSGYRSGQRPYISCNEATAMPVHVDAAVGSAVNPPIHHGSPMRTKR</sequence>
<dbReference type="EMBL" id="JALJOV010002175">
    <property type="protein sequence ID" value="KAK9833371.1"/>
    <property type="molecule type" value="Genomic_DNA"/>
</dbReference>
<dbReference type="AlphaFoldDB" id="A0AAW1RHU1"/>
<gene>
    <name evidence="2" type="ORF">WJX84_003754</name>
</gene>
<evidence type="ECO:0000313" key="2">
    <source>
        <dbReference type="EMBL" id="KAK9833371.1"/>
    </source>
</evidence>
<feature type="compositionally biased region" description="Polar residues" evidence="1">
    <location>
        <begin position="222"/>
        <end position="240"/>
    </location>
</feature>
<evidence type="ECO:0000256" key="1">
    <source>
        <dbReference type="SAM" id="MobiDB-lite"/>
    </source>
</evidence>
<keyword evidence="3" id="KW-1185">Reference proteome</keyword>
<feature type="compositionally biased region" description="Basic and acidic residues" evidence="1">
    <location>
        <begin position="205"/>
        <end position="217"/>
    </location>
</feature>
<name>A0AAW1RHU1_9CHLO</name>
<feature type="region of interest" description="Disordered" evidence="1">
    <location>
        <begin position="1"/>
        <end position="40"/>
    </location>
</feature>
<dbReference type="Proteomes" id="UP001485043">
    <property type="component" value="Unassembled WGS sequence"/>
</dbReference>
<protein>
    <submittedName>
        <fullName evidence="2">Uncharacterized protein</fullName>
    </submittedName>
</protein>
<organism evidence="2 3">
    <name type="scientific">Apatococcus fuscideae</name>
    <dbReference type="NCBI Taxonomy" id="2026836"/>
    <lineage>
        <taxon>Eukaryota</taxon>
        <taxon>Viridiplantae</taxon>
        <taxon>Chlorophyta</taxon>
        <taxon>core chlorophytes</taxon>
        <taxon>Trebouxiophyceae</taxon>
        <taxon>Chlorellales</taxon>
        <taxon>Chlorellaceae</taxon>
        <taxon>Apatococcus</taxon>
    </lineage>
</organism>